<dbReference type="PANTHER" id="PTHR11076:SF35">
    <property type="entry name" value="DNA REPAIR PROTEIN HOMOLOG YOBH"/>
    <property type="match status" value="1"/>
</dbReference>
<dbReference type="InterPro" id="IPR017961">
    <property type="entry name" value="DNA_pol_Y-fam_little_finger"/>
</dbReference>
<keyword evidence="3" id="KW-0548">Nucleotidyltransferase</keyword>
<dbReference type="PROSITE" id="PS50173">
    <property type="entry name" value="UMUC"/>
    <property type="match status" value="1"/>
</dbReference>
<dbReference type="Pfam" id="PF11799">
    <property type="entry name" value="IMS_C"/>
    <property type="match status" value="1"/>
</dbReference>
<dbReference type="GO" id="GO:0042276">
    <property type="term" value="P:error-prone translesion synthesis"/>
    <property type="evidence" value="ECO:0007669"/>
    <property type="project" value="TreeGrafter"/>
</dbReference>
<dbReference type="InterPro" id="IPR043502">
    <property type="entry name" value="DNA/RNA_pol_sf"/>
</dbReference>
<dbReference type="Pfam" id="PF11798">
    <property type="entry name" value="IMS_HHH"/>
    <property type="match status" value="1"/>
</dbReference>
<dbReference type="SUPFAM" id="SSF56672">
    <property type="entry name" value="DNA/RNA polymerases"/>
    <property type="match status" value="1"/>
</dbReference>
<dbReference type="GO" id="GO:0006281">
    <property type="term" value="P:DNA repair"/>
    <property type="evidence" value="ECO:0007669"/>
    <property type="project" value="InterPro"/>
</dbReference>
<sequence length="437" mass="49764">MLASSLREYDVNLNQTEMFSLYENLPNRSIMCIDMRCFYASCMAALENLDPMEVPIAVVGNFQQKGSVVLAASPPMKKRFGIKTGSRLYEIPKHPDIKLFEPKMELFVRTSMEITNLINQFVPKEAIHVYSVDESFVDLTGTEKLWGPPEETARYIQDCIYNQFQIPSAVGMGPNMLMAKLALDLDAKKTGFAKWTYEDVPKKLWPIAPLSEMWGIGRRTERTLNNMGIFKVGDLANANLQMLEKRFGVMGNQLYHHAWGIDLSPLGAPLVQGQISFGKGQMLMRDYRNRDEILTVMLEMCEEVARRAREAYQVGRTITLGVTYSKDAFGGGFHRARTIDEPTNDTMKIFKVCQQLLDEFYAERPVRHIDISLTKLESERSMQLSLFDQSKWRKRKLGATMDRLRSKYGTTSVLRAVSYTEAGTAMKRAQLLGGHKK</sequence>
<dbReference type="Pfam" id="PF00817">
    <property type="entry name" value="IMS"/>
    <property type="match status" value="1"/>
</dbReference>
<dbReference type="InterPro" id="IPR024728">
    <property type="entry name" value="PolY_HhH_motif"/>
</dbReference>
<organism evidence="5 6">
    <name type="scientific">Ureibacillus acetophenoni</name>
    <dbReference type="NCBI Taxonomy" id="614649"/>
    <lineage>
        <taxon>Bacteria</taxon>
        <taxon>Bacillati</taxon>
        <taxon>Bacillota</taxon>
        <taxon>Bacilli</taxon>
        <taxon>Bacillales</taxon>
        <taxon>Caryophanaceae</taxon>
        <taxon>Ureibacillus</taxon>
    </lineage>
</organism>
<dbReference type="GO" id="GO:0003887">
    <property type="term" value="F:DNA-directed DNA polymerase activity"/>
    <property type="evidence" value="ECO:0007669"/>
    <property type="project" value="UniProtKB-KW"/>
</dbReference>
<dbReference type="InterPro" id="IPR043128">
    <property type="entry name" value="Rev_trsase/Diguanyl_cyclase"/>
</dbReference>
<dbReference type="PANTHER" id="PTHR11076">
    <property type="entry name" value="DNA REPAIR POLYMERASE UMUC / TRANSFERASE FAMILY MEMBER"/>
    <property type="match status" value="1"/>
</dbReference>
<reference evidence="6" key="1">
    <citation type="submission" date="2017-08" db="EMBL/GenBank/DDBJ databases">
        <authorList>
            <person name="Varghese N."/>
            <person name="Submissions S."/>
        </authorList>
    </citation>
    <scope>NUCLEOTIDE SEQUENCE [LARGE SCALE GENOMIC DNA]</scope>
    <source>
        <strain evidence="6">JC23</strain>
    </source>
</reference>
<evidence type="ECO:0000256" key="2">
    <source>
        <dbReference type="ARBA" id="ARBA00022457"/>
    </source>
</evidence>
<dbReference type="EMBL" id="OBQC01000006">
    <property type="protein sequence ID" value="SOC39589.1"/>
    <property type="molecule type" value="Genomic_DNA"/>
</dbReference>
<dbReference type="Gene3D" id="3.40.1170.60">
    <property type="match status" value="1"/>
</dbReference>
<feature type="domain" description="UmuC" evidence="4">
    <location>
        <begin position="30"/>
        <end position="217"/>
    </location>
</feature>
<evidence type="ECO:0000313" key="5">
    <source>
        <dbReference type="EMBL" id="SOC39589.1"/>
    </source>
</evidence>
<dbReference type="InterPro" id="IPR001126">
    <property type="entry name" value="UmuC"/>
</dbReference>
<keyword evidence="3" id="KW-0239">DNA-directed DNA polymerase</keyword>
<dbReference type="GO" id="GO:0003684">
    <property type="term" value="F:damaged DNA binding"/>
    <property type="evidence" value="ECO:0007669"/>
    <property type="project" value="InterPro"/>
</dbReference>
<dbReference type="Gene3D" id="3.30.1490.100">
    <property type="entry name" value="DNA polymerase, Y-family, little finger domain"/>
    <property type="match status" value="1"/>
</dbReference>
<dbReference type="CDD" id="cd01700">
    <property type="entry name" value="PolY_Pol_V_umuC"/>
    <property type="match status" value="1"/>
</dbReference>
<dbReference type="GO" id="GO:0005829">
    <property type="term" value="C:cytosol"/>
    <property type="evidence" value="ECO:0007669"/>
    <property type="project" value="TreeGrafter"/>
</dbReference>
<dbReference type="SUPFAM" id="SSF100879">
    <property type="entry name" value="Lesion bypass DNA polymerase (Y-family), little finger domain"/>
    <property type="match status" value="1"/>
</dbReference>
<evidence type="ECO:0000313" key="6">
    <source>
        <dbReference type="Proteomes" id="UP000219252"/>
    </source>
</evidence>
<evidence type="ECO:0000259" key="4">
    <source>
        <dbReference type="PROSITE" id="PS50173"/>
    </source>
</evidence>
<dbReference type="Gene3D" id="1.10.150.20">
    <property type="entry name" value="5' to 3' exonuclease, C-terminal subdomain"/>
    <property type="match status" value="1"/>
</dbReference>
<dbReference type="AlphaFoldDB" id="A0A285UCR1"/>
<dbReference type="InterPro" id="IPR036775">
    <property type="entry name" value="DNA_pol_Y-fam_lit_finger_sf"/>
</dbReference>
<protein>
    <submittedName>
        <fullName evidence="5">DNA polymerase V</fullName>
    </submittedName>
</protein>
<comment type="similarity">
    <text evidence="1">Belongs to the DNA polymerase type-Y family.</text>
</comment>
<dbReference type="Gene3D" id="3.30.70.270">
    <property type="match status" value="1"/>
</dbReference>
<dbReference type="GO" id="GO:0009432">
    <property type="term" value="P:SOS response"/>
    <property type="evidence" value="ECO:0007669"/>
    <property type="project" value="TreeGrafter"/>
</dbReference>
<evidence type="ECO:0000256" key="1">
    <source>
        <dbReference type="ARBA" id="ARBA00010945"/>
    </source>
</evidence>
<dbReference type="Proteomes" id="UP000219252">
    <property type="component" value="Unassembled WGS sequence"/>
</dbReference>
<name>A0A285UCR1_9BACL</name>
<dbReference type="InterPro" id="IPR050116">
    <property type="entry name" value="DNA_polymerase-Y"/>
</dbReference>
<keyword evidence="2" id="KW-0515">Mutator protein</keyword>
<keyword evidence="3" id="KW-0808">Transferase</keyword>
<accession>A0A285UCR1</accession>
<evidence type="ECO:0000256" key="3">
    <source>
        <dbReference type="ARBA" id="ARBA00022932"/>
    </source>
</evidence>
<keyword evidence="6" id="KW-1185">Reference proteome</keyword>
<proteinExistence type="inferred from homology"/>
<gene>
    <name evidence="5" type="ORF">SAMN05877842_10616</name>
</gene>